<protein>
    <submittedName>
        <fullName evidence="1">Uncharacterized protein</fullName>
    </submittedName>
</protein>
<proteinExistence type="predicted"/>
<reference evidence="1" key="1">
    <citation type="journal article" date="2020" name="Cell">
        <title>Large-Scale Comparative Analyses of Tick Genomes Elucidate Their Genetic Diversity and Vector Capacities.</title>
        <authorList>
            <consortium name="Tick Genome and Microbiome Consortium (TIGMIC)"/>
            <person name="Jia N."/>
            <person name="Wang J."/>
            <person name="Shi W."/>
            <person name="Du L."/>
            <person name="Sun Y."/>
            <person name="Zhan W."/>
            <person name="Jiang J.F."/>
            <person name="Wang Q."/>
            <person name="Zhang B."/>
            <person name="Ji P."/>
            <person name="Bell-Sakyi L."/>
            <person name="Cui X.M."/>
            <person name="Yuan T.T."/>
            <person name="Jiang B.G."/>
            <person name="Yang W.F."/>
            <person name="Lam T.T."/>
            <person name="Chang Q.C."/>
            <person name="Ding S.J."/>
            <person name="Wang X.J."/>
            <person name="Zhu J.G."/>
            <person name="Ruan X.D."/>
            <person name="Zhao L."/>
            <person name="Wei J.T."/>
            <person name="Ye R.Z."/>
            <person name="Que T.C."/>
            <person name="Du C.H."/>
            <person name="Zhou Y.H."/>
            <person name="Cheng J.X."/>
            <person name="Dai P.F."/>
            <person name="Guo W.B."/>
            <person name="Han X.H."/>
            <person name="Huang E.J."/>
            <person name="Li L.F."/>
            <person name="Wei W."/>
            <person name="Gao Y.C."/>
            <person name="Liu J.Z."/>
            <person name="Shao H.Z."/>
            <person name="Wang X."/>
            <person name="Wang C.C."/>
            <person name="Yang T.C."/>
            <person name="Huo Q.B."/>
            <person name="Li W."/>
            <person name="Chen H.Y."/>
            <person name="Chen S.E."/>
            <person name="Zhou L.G."/>
            <person name="Ni X.B."/>
            <person name="Tian J.H."/>
            <person name="Sheng Y."/>
            <person name="Liu T."/>
            <person name="Pan Y.S."/>
            <person name="Xia L.Y."/>
            <person name="Li J."/>
            <person name="Zhao F."/>
            <person name="Cao W.C."/>
        </authorList>
    </citation>
    <scope>NUCLEOTIDE SEQUENCE</scope>
    <source>
        <strain evidence="1">Rsan-2018</strain>
    </source>
</reference>
<dbReference type="EMBL" id="JABSTV010001247">
    <property type="protein sequence ID" value="KAH7973291.1"/>
    <property type="molecule type" value="Genomic_DNA"/>
</dbReference>
<dbReference type="AlphaFoldDB" id="A0A9D4T525"/>
<comment type="caution">
    <text evidence="1">The sequence shown here is derived from an EMBL/GenBank/DDBJ whole genome shotgun (WGS) entry which is preliminary data.</text>
</comment>
<accession>A0A9D4T525</accession>
<sequence>MKCIRARKKKSAQRKCCGRGRAEKEEEDEVVGLWNVERRRALPSVRGGIKAVGFRTRASRLDGNLFNTQGRRLLYHLAVVHIRRREKLDRFRFSSDVSTSEDDKPRKRKGARAALLESSGVSEADDLPDAPLELTEASNSRNFGNHGGVTVRVVDLLPPPVLPLFSGLGGGALAVECVGRLAPQPTPVRGSIRGTWVFLNVTTQL</sequence>
<name>A0A9D4T525_RHISA</name>
<organism evidence="1 2">
    <name type="scientific">Rhipicephalus sanguineus</name>
    <name type="common">Brown dog tick</name>
    <name type="synonym">Ixodes sanguineus</name>
    <dbReference type="NCBI Taxonomy" id="34632"/>
    <lineage>
        <taxon>Eukaryota</taxon>
        <taxon>Metazoa</taxon>
        <taxon>Ecdysozoa</taxon>
        <taxon>Arthropoda</taxon>
        <taxon>Chelicerata</taxon>
        <taxon>Arachnida</taxon>
        <taxon>Acari</taxon>
        <taxon>Parasitiformes</taxon>
        <taxon>Ixodida</taxon>
        <taxon>Ixodoidea</taxon>
        <taxon>Ixodidae</taxon>
        <taxon>Rhipicephalinae</taxon>
        <taxon>Rhipicephalus</taxon>
        <taxon>Rhipicephalus</taxon>
    </lineage>
</organism>
<reference evidence="1" key="2">
    <citation type="submission" date="2021-09" db="EMBL/GenBank/DDBJ databases">
        <authorList>
            <person name="Jia N."/>
            <person name="Wang J."/>
            <person name="Shi W."/>
            <person name="Du L."/>
            <person name="Sun Y."/>
            <person name="Zhan W."/>
            <person name="Jiang J."/>
            <person name="Wang Q."/>
            <person name="Zhang B."/>
            <person name="Ji P."/>
            <person name="Sakyi L.B."/>
            <person name="Cui X."/>
            <person name="Yuan T."/>
            <person name="Jiang B."/>
            <person name="Yang W."/>
            <person name="Lam T.T.-Y."/>
            <person name="Chang Q."/>
            <person name="Ding S."/>
            <person name="Wang X."/>
            <person name="Zhu J."/>
            <person name="Ruan X."/>
            <person name="Zhao L."/>
            <person name="Wei J."/>
            <person name="Que T."/>
            <person name="Du C."/>
            <person name="Cheng J."/>
            <person name="Dai P."/>
            <person name="Han X."/>
            <person name="Huang E."/>
            <person name="Gao Y."/>
            <person name="Liu J."/>
            <person name="Shao H."/>
            <person name="Ye R."/>
            <person name="Li L."/>
            <person name="Wei W."/>
            <person name="Wang X."/>
            <person name="Wang C."/>
            <person name="Huo Q."/>
            <person name="Li W."/>
            <person name="Guo W."/>
            <person name="Chen H."/>
            <person name="Chen S."/>
            <person name="Zhou L."/>
            <person name="Zhou L."/>
            <person name="Ni X."/>
            <person name="Tian J."/>
            <person name="Zhou Y."/>
            <person name="Sheng Y."/>
            <person name="Liu T."/>
            <person name="Pan Y."/>
            <person name="Xia L."/>
            <person name="Li J."/>
            <person name="Zhao F."/>
            <person name="Cao W."/>
        </authorList>
    </citation>
    <scope>NUCLEOTIDE SEQUENCE</scope>
    <source>
        <strain evidence="1">Rsan-2018</strain>
        <tissue evidence="1">Larvae</tissue>
    </source>
</reference>
<dbReference type="Proteomes" id="UP000821837">
    <property type="component" value="Chromosome 11"/>
</dbReference>
<gene>
    <name evidence="1" type="ORF">HPB52_023356</name>
</gene>
<evidence type="ECO:0000313" key="1">
    <source>
        <dbReference type="EMBL" id="KAH7973291.1"/>
    </source>
</evidence>
<keyword evidence="2" id="KW-1185">Reference proteome</keyword>
<evidence type="ECO:0000313" key="2">
    <source>
        <dbReference type="Proteomes" id="UP000821837"/>
    </source>
</evidence>